<dbReference type="GO" id="GO:0000287">
    <property type="term" value="F:magnesium ion binding"/>
    <property type="evidence" value="ECO:0007669"/>
    <property type="project" value="UniProtKB-UniRule"/>
</dbReference>
<dbReference type="GO" id="GO:0005524">
    <property type="term" value="F:ATP binding"/>
    <property type="evidence" value="ECO:0007669"/>
    <property type="project" value="UniProtKB-UniRule"/>
</dbReference>
<name>A0A140KZY7_9FIRM</name>
<feature type="domain" description="Chorismate mutase" evidence="12">
    <location>
        <begin position="1"/>
        <end position="91"/>
    </location>
</feature>
<evidence type="ECO:0000256" key="2">
    <source>
        <dbReference type="ARBA" id="ARBA00006997"/>
    </source>
</evidence>
<dbReference type="EC" id="2.7.1.71" evidence="3 11"/>
<feature type="binding site" evidence="11">
    <location>
        <begin position="103"/>
        <end position="108"/>
    </location>
    <ligand>
        <name>ATP</name>
        <dbReference type="ChEBI" id="CHEBI:30616"/>
    </ligand>
</feature>
<dbReference type="NCBIfam" id="TIGR01805">
    <property type="entry name" value="CM_mono_grmpos"/>
    <property type="match status" value="1"/>
</dbReference>
<evidence type="ECO:0000256" key="7">
    <source>
        <dbReference type="ARBA" id="ARBA00022777"/>
    </source>
</evidence>
<feature type="binding site" evidence="11">
    <location>
        <position position="125"/>
    </location>
    <ligand>
        <name>substrate</name>
    </ligand>
</feature>
<evidence type="ECO:0000313" key="14">
    <source>
        <dbReference type="Proteomes" id="UP000070456"/>
    </source>
</evidence>
<dbReference type="PROSITE" id="PS51168">
    <property type="entry name" value="CHORISMATE_MUT_2"/>
    <property type="match status" value="1"/>
</dbReference>
<dbReference type="GO" id="GO:0004106">
    <property type="term" value="F:chorismate mutase activity"/>
    <property type="evidence" value="ECO:0007669"/>
    <property type="project" value="InterPro"/>
</dbReference>
<dbReference type="PRINTS" id="PR01100">
    <property type="entry name" value="SHIKIMTKNASE"/>
</dbReference>
<comment type="subunit">
    <text evidence="11">Monomer.</text>
</comment>
<evidence type="ECO:0000256" key="10">
    <source>
        <dbReference type="ARBA" id="ARBA00048567"/>
    </source>
</evidence>
<comment type="subcellular location">
    <subcellularLocation>
        <location evidence="11">Cytoplasm</location>
    </subcellularLocation>
</comment>
<organism evidence="13 14">
    <name type="scientific">Thermotalea metallivorans</name>
    <dbReference type="NCBI Taxonomy" id="520762"/>
    <lineage>
        <taxon>Bacteria</taxon>
        <taxon>Bacillati</taxon>
        <taxon>Bacillota</taxon>
        <taxon>Clostridia</taxon>
        <taxon>Peptostreptococcales</taxon>
        <taxon>Thermotaleaceae</taxon>
        <taxon>Thermotalea</taxon>
    </lineage>
</organism>
<dbReference type="PROSITE" id="PS01128">
    <property type="entry name" value="SHIKIMATE_KINASE"/>
    <property type="match status" value="1"/>
</dbReference>
<evidence type="ECO:0000256" key="11">
    <source>
        <dbReference type="HAMAP-Rule" id="MF_00109"/>
    </source>
</evidence>
<keyword evidence="4 11" id="KW-0028">Amino-acid biosynthesis</keyword>
<dbReference type="GO" id="GO:0008652">
    <property type="term" value="P:amino acid biosynthetic process"/>
    <property type="evidence" value="ECO:0007669"/>
    <property type="project" value="UniProtKB-KW"/>
</dbReference>
<dbReference type="Gene3D" id="1.20.59.10">
    <property type="entry name" value="Chorismate mutase"/>
    <property type="match status" value="1"/>
</dbReference>
<feature type="binding site" evidence="11">
    <location>
        <position position="228"/>
    </location>
    <ligand>
        <name>substrate</name>
    </ligand>
</feature>
<keyword evidence="9 11" id="KW-0057">Aromatic amino acid biosynthesis</keyword>
<accession>A0A140KZY7</accession>
<keyword evidence="14" id="KW-1185">Reference proteome</keyword>
<keyword evidence="11" id="KW-0460">Magnesium</keyword>
<dbReference type="Pfam" id="PF01202">
    <property type="entry name" value="SKI"/>
    <property type="match status" value="1"/>
</dbReference>
<feature type="binding site" evidence="11">
    <location>
        <position position="171"/>
    </location>
    <ligand>
        <name>substrate</name>
    </ligand>
</feature>
<dbReference type="GO" id="GO:0009073">
    <property type="term" value="P:aromatic amino acid family biosynthetic process"/>
    <property type="evidence" value="ECO:0007669"/>
    <property type="project" value="UniProtKB-KW"/>
</dbReference>
<dbReference type="SUPFAM" id="SSF52540">
    <property type="entry name" value="P-loop containing nucleoside triphosphate hydrolases"/>
    <property type="match status" value="1"/>
</dbReference>
<comment type="catalytic activity">
    <reaction evidence="10 11">
        <text>shikimate + ATP = 3-phosphoshikimate + ADP + H(+)</text>
        <dbReference type="Rhea" id="RHEA:13121"/>
        <dbReference type="ChEBI" id="CHEBI:15378"/>
        <dbReference type="ChEBI" id="CHEBI:30616"/>
        <dbReference type="ChEBI" id="CHEBI:36208"/>
        <dbReference type="ChEBI" id="CHEBI:145989"/>
        <dbReference type="ChEBI" id="CHEBI:456216"/>
        <dbReference type="EC" id="2.7.1.71"/>
    </reaction>
</comment>
<dbReference type="InterPro" id="IPR031322">
    <property type="entry name" value="Shikimate/glucono_kinase"/>
</dbReference>
<dbReference type="HAMAP" id="MF_00109">
    <property type="entry name" value="Shikimate_kinase"/>
    <property type="match status" value="1"/>
</dbReference>
<comment type="caution">
    <text evidence="13">The sequence shown here is derived from an EMBL/GenBank/DDBJ whole genome shotgun (WGS) entry which is preliminary data.</text>
</comment>
<dbReference type="InterPro" id="IPR000623">
    <property type="entry name" value="Shikimate_kinase/TSH1"/>
</dbReference>
<dbReference type="AlphaFoldDB" id="A0A140KZY7"/>
<comment type="pathway">
    <text evidence="1 11">Metabolic intermediate biosynthesis; chorismate biosynthesis; chorismate from D-erythrose 4-phosphate and phosphoenolpyruvate: step 5/7.</text>
</comment>
<dbReference type="PANTHER" id="PTHR21087:SF16">
    <property type="entry name" value="SHIKIMATE KINASE 1, CHLOROPLASTIC"/>
    <property type="match status" value="1"/>
</dbReference>
<dbReference type="UniPathway" id="UPA00053">
    <property type="reaction ID" value="UER00088"/>
</dbReference>
<dbReference type="GO" id="GO:0009423">
    <property type="term" value="P:chorismate biosynthetic process"/>
    <property type="evidence" value="ECO:0007669"/>
    <property type="project" value="UniProtKB-UniRule"/>
</dbReference>
<dbReference type="RefSeq" id="WP_068557874.1">
    <property type="nucleotide sequence ID" value="NZ_LOEE01000072.1"/>
</dbReference>
<dbReference type="PANTHER" id="PTHR21087">
    <property type="entry name" value="SHIKIMATE KINASE"/>
    <property type="match status" value="1"/>
</dbReference>
<dbReference type="InterPro" id="IPR036263">
    <property type="entry name" value="Chorismate_II_sf"/>
</dbReference>
<evidence type="ECO:0000313" key="13">
    <source>
        <dbReference type="EMBL" id="KXG73862.1"/>
    </source>
</evidence>
<dbReference type="InterPro" id="IPR036979">
    <property type="entry name" value="CM_dom_sf"/>
</dbReference>
<protein>
    <recommendedName>
        <fullName evidence="3 11">Shikimate kinase</fullName>
        <shortName evidence="11">SK</shortName>
        <ecNumber evidence="3 11">2.7.1.71</ecNumber>
    </recommendedName>
</protein>
<comment type="function">
    <text evidence="11">Catalyzes the specific phosphorylation of the 3-hydroxyl group of shikimic acid using ATP as a cosubstrate.</text>
</comment>
<dbReference type="InterPro" id="IPR027417">
    <property type="entry name" value="P-loop_NTPase"/>
</dbReference>
<evidence type="ECO:0000256" key="3">
    <source>
        <dbReference type="ARBA" id="ARBA00012154"/>
    </source>
</evidence>
<comment type="caution">
    <text evidence="11">Lacks conserved residue(s) required for the propagation of feature annotation.</text>
</comment>
<dbReference type="InterPro" id="IPR011279">
    <property type="entry name" value="Chorismate_mutase_GmP"/>
</dbReference>
<dbReference type="InterPro" id="IPR023000">
    <property type="entry name" value="Shikimate_kinase_CS"/>
</dbReference>
<evidence type="ECO:0000256" key="9">
    <source>
        <dbReference type="ARBA" id="ARBA00023141"/>
    </source>
</evidence>
<evidence type="ECO:0000256" key="5">
    <source>
        <dbReference type="ARBA" id="ARBA00022679"/>
    </source>
</evidence>
<keyword evidence="5 11" id="KW-0808">Transferase</keyword>
<reference evidence="13 14" key="1">
    <citation type="submission" date="2015-12" db="EMBL/GenBank/DDBJ databases">
        <title>Draft genome sequence of the thermoanaerobe Thermotalea metallivorans, an isolate from the runoff channel of the Great Artesian Basin, Australia.</title>
        <authorList>
            <person name="Patel B.K."/>
        </authorList>
    </citation>
    <scope>NUCLEOTIDE SEQUENCE [LARGE SCALE GENOMIC DNA]</scope>
    <source>
        <strain evidence="13 14">B2-1</strain>
    </source>
</reference>
<dbReference type="SMART" id="SM00830">
    <property type="entry name" value="CM_2"/>
    <property type="match status" value="1"/>
</dbReference>
<dbReference type="EMBL" id="LOEE01000072">
    <property type="protein sequence ID" value="KXG73862.1"/>
    <property type="molecule type" value="Genomic_DNA"/>
</dbReference>
<evidence type="ECO:0000256" key="1">
    <source>
        <dbReference type="ARBA" id="ARBA00004842"/>
    </source>
</evidence>
<evidence type="ECO:0000256" key="4">
    <source>
        <dbReference type="ARBA" id="ARBA00022605"/>
    </source>
</evidence>
<dbReference type="Pfam" id="PF01817">
    <property type="entry name" value="CM_2"/>
    <property type="match status" value="1"/>
</dbReference>
<keyword evidence="7 11" id="KW-0418">Kinase</keyword>
<keyword evidence="6 11" id="KW-0547">Nucleotide-binding</keyword>
<evidence type="ECO:0000259" key="12">
    <source>
        <dbReference type="PROSITE" id="PS51168"/>
    </source>
</evidence>
<gene>
    <name evidence="11 13" type="primary">aroK</name>
    <name evidence="13" type="ORF">AN619_27820</name>
</gene>
<keyword evidence="8 11" id="KW-0067">ATP-binding</keyword>
<keyword evidence="11" id="KW-0963">Cytoplasm</keyword>
<dbReference type="CDD" id="cd00464">
    <property type="entry name" value="SK"/>
    <property type="match status" value="1"/>
</dbReference>
<evidence type="ECO:0000256" key="6">
    <source>
        <dbReference type="ARBA" id="ARBA00022741"/>
    </source>
</evidence>
<dbReference type="Gene3D" id="3.40.50.300">
    <property type="entry name" value="P-loop containing nucleotide triphosphate hydrolases"/>
    <property type="match status" value="1"/>
</dbReference>
<dbReference type="OrthoDB" id="9800332at2"/>
<proteinExistence type="inferred from homology"/>
<dbReference type="PATRIC" id="fig|520762.4.peg.3074"/>
<feature type="binding site" evidence="11">
    <location>
        <position position="149"/>
    </location>
    <ligand>
        <name>substrate</name>
    </ligand>
</feature>
<dbReference type="Proteomes" id="UP000070456">
    <property type="component" value="Unassembled WGS sequence"/>
</dbReference>
<dbReference type="SUPFAM" id="SSF48600">
    <property type="entry name" value="Chorismate mutase II"/>
    <property type="match status" value="1"/>
</dbReference>
<dbReference type="InterPro" id="IPR002701">
    <property type="entry name" value="CM_II_prokaryot"/>
</dbReference>
<sequence length="271" mass="31252">METLDLLEKLRQEIDECDKKIVEAFEKRMEIVLQILECKKAKGMGVFQPEREEQILEKVVSNLRNKNFSGEIKEVYREIMRVSRRLQSKHLFPYNIVLIGFMGTGKSAVGKQLSQWLGMPWTDTDRMVEERARMTIGEIFEIYGEKYFRELEKAVVQDLQHGDHMIISCGGGVILKGENVEALKKKGKLVLLQAGADTIYHRIKGDFSRPLLKDDMSITQITKILDERRQRYLKAAELVIDTENKSIDEVCHEIILQLIEKGTCNLSADFS</sequence>
<feature type="binding site" evidence="11">
    <location>
        <position position="107"/>
    </location>
    <ligand>
        <name>Mg(2+)</name>
        <dbReference type="ChEBI" id="CHEBI:18420"/>
    </ligand>
</feature>
<dbReference type="GO" id="GO:0005829">
    <property type="term" value="C:cytosol"/>
    <property type="evidence" value="ECO:0007669"/>
    <property type="project" value="TreeGrafter"/>
</dbReference>
<evidence type="ECO:0000256" key="8">
    <source>
        <dbReference type="ARBA" id="ARBA00022840"/>
    </source>
</evidence>
<dbReference type="GO" id="GO:0004765">
    <property type="term" value="F:shikimate kinase activity"/>
    <property type="evidence" value="ECO:0007669"/>
    <property type="project" value="UniProtKB-UniRule"/>
</dbReference>
<feature type="binding site" evidence="11">
    <location>
        <position position="209"/>
    </location>
    <ligand>
        <name>ATP</name>
        <dbReference type="ChEBI" id="CHEBI:30616"/>
    </ligand>
</feature>
<comment type="cofactor">
    <cofactor evidence="11">
        <name>Mg(2+)</name>
        <dbReference type="ChEBI" id="CHEBI:18420"/>
    </cofactor>
    <text evidence="11">Binds 1 Mg(2+) ion per subunit.</text>
</comment>
<dbReference type="STRING" id="520762.AN619_27820"/>
<comment type="similarity">
    <text evidence="2 11">Belongs to the shikimate kinase family.</text>
</comment>
<keyword evidence="11" id="KW-0479">Metal-binding</keyword>